<sequence length="58" mass="6707">ETAYQKEIDLLKRKLEKASLEAEVKKVQETCDFCQENHPNDYCISEGISEEEQAKFIG</sequence>
<keyword evidence="3" id="KW-1185">Reference proteome</keyword>
<keyword evidence="1" id="KW-0175">Coiled coil</keyword>
<feature type="non-terminal residue" evidence="2">
    <location>
        <position position="1"/>
    </location>
</feature>
<evidence type="ECO:0000313" key="2">
    <source>
        <dbReference type="EMBL" id="MCI43402.1"/>
    </source>
</evidence>
<dbReference type="EMBL" id="LXQA010316815">
    <property type="protein sequence ID" value="MCI43402.1"/>
    <property type="molecule type" value="Genomic_DNA"/>
</dbReference>
<organism evidence="2 3">
    <name type="scientific">Trifolium medium</name>
    <dbReference type="NCBI Taxonomy" id="97028"/>
    <lineage>
        <taxon>Eukaryota</taxon>
        <taxon>Viridiplantae</taxon>
        <taxon>Streptophyta</taxon>
        <taxon>Embryophyta</taxon>
        <taxon>Tracheophyta</taxon>
        <taxon>Spermatophyta</taxon>
        <taxon>Magnoliopsida</taxon>
        <taxon>eudicotyledons</taxon>
        <taxon>Gunneridae</taxon>
        <taxon>Pentapetalae</taxon>
        <taxon>rosids</taxon>
        <taxon>fabids</taxon>
        <taxon>Fabales</taxon>
        <taxon>Fabaceae</taxon>
        <taxon>Papilionoideae</taxon>
        <taxon>50 kb inversion clade</taxon>
        <taxon>NPAAA clade</taxon>
        <taxon>Hologalegina</taxon>
        <taxon>IRL clade</taxon>
        <taxon>Trifolieae</taxon>
        <taxon>Trifolium</taxon>
    </lineage>
</organism>
<comment type="caution">
    <text evidence="2">The sequence shown here is derived from an EMBL/GenBank/DDBJ whole genome shotgun (WGS) entry which is preliminary data.</text>
</comment>
<dbReference type="AlphaFoldDB" id="A0A392S4Q3"/>
<reference evidence="2 3" key="1">
    <citation type="journal article" date="2018" name="Front. Plant Sci.">
        <title>Red Clover (Trifolium pratense) and Zigzag Clover (T. medium) - A Picture of Genomic Similarities and Differences.</title>
        <authorList>
            <person name="Dluhosova J."/>
            <person name="Istvanek J."/>
            <person name="Nedelnik J."/>
            <person name="Repkova J."/>
        </authorList>
    </citation>
    <scope>NUCLEOTIDE SEQUENCE [LARGE SCALE GENOMIC DNA]</scope>
    <source>
        <strain evidence="3">cv. 10/8</strain>
        <tissue evidence="2">Leaf</tissue>
    </source>
</reference>
<dbReference type="Proteomes" id="UP000265520">
    <property type="component" value="Unassembled WGS sequence"/>
</dbReference>
<protein>
    <submittedName>
        <fullName evidence="2">Uncharacterized protein</fullName>
    </submittedName>
</protein>
<feature type="coiled-coil region" evidence="1">
    <location>
        <begin position="1"/>
        <end position="37"/>
    </location>
</feature>
<accession>A0A392S4Q3</accession>
<proteinExistence type="predicted"/>
<evidence type="ECO:0000256" key="1">
    <source>
        <dbReference type="SAM" id="Coils"/>
    </source>
</evidence>
<evidence type="ECO:0000313" key="3">
    <source>
        <dbReference type="Proteomes" id="UP000265520"/>
    </source>
</evidence>
<name>A0A392S4Q3_9FABA</name>